<dbReference type="RefSeq" id="WP_253780154.1">
    <property type="nucleotide sequence ID" value="NZ_BAAAVE010000033.1"/>
</dbReference>
<reference evidence="1 2" key="1">
    <citation type="submission" date="2022-06" db="EMBL/GenBank/DDBJ databases">
        <title>Sequencing the genomes of 1000 actinobacteria strains.</title>
        <authorList>
            <person name="Klenk H.-P."/>
        </authorList>
    </citation>
    <scope>NUCLEOTIDE SEQUENCE [LARGE SCALE GENOMIC DNA]</scope>
    <source>
        <strain evidence="1 2">DSM 44170</strain>
    </source>
</reference>
<keyword evidence="2" id="KW-1185">Reference proteome</keyword>
<comment type="caution">
    <text evidence="1">The sequence shown here is derived from an EMBL/GenBank/DDBJ whole genome shotgun (WGS) entry which is preliminary data.</text>
</comment>
<evidence type="ECO:0000313" key="2">
    <source>
        <dbReference type="Proteomes" id="UP001320766"/>
    </source>
</evidence>
<proteinExistence type="predicted"/>
<dbReference type="EMBL" id="JAMZEC010000001">
    <property type="protein sequence ID" value="MCP2352582.1"/>
    <property type="molecule type" value="Genomic_DNA"/>
</dbReference>
<evidence type="ECO:0008006" key="3">
    <source>
        <dbReference type="Google" id="ProtNLM"/>
    </source>
</evidence>
<dbReference type="Proteomes" id="UP001320766">
    <property type="component" value="Unassembled WGS sequence"/>
</dbReference>
<evidence type="ECO:0000313" key="1">
    <source>
        <dbReference type="EMBL" id="MCP2352582.1"/>
    </source>
</evidence>
<gene>
    <name evidence="1" type="ORF">HD595_008704</name>
</gene>
<accession>A0ABT1KG56</accession>
<sequence>MRGGRATRVKTAKVAFGTGQQAQFTEWKVSCDGARTNVAFYTQRVWYVRAKKVIVVDHWKTPGLDAILGKAVWK</sequence>
<protein>
    <recommendedName>
        <fullName evidence="3">SnoaL-like domain-containing protein</fullName>
    </recommendedName>
</protein>
<organism evidence="1 2">
    <name type="scientific">Nonomuraea roseoviolacea subsp. carminata</name>
    <dbReference type="NCBI Taxonomy" id="160689"/>
    <lineage>
        <taxon>Bacteria</taxon>
        <taxon>Bacillati</taxon>
        <taxon>Actinomycetota</taxon>
        <taxon>Actinomycetes</taxon>
        <taxon>Streptosporangiales</taxon>
        <taxon>Streptosporangiaceae</taxon>
        <taxon>Nonomuraea</taxon>
    </lineage>
</organism>
<name>A0ABT1KG56_9ACTN</name>